<proteinExistence type="predicted"/>
<gene>
    <name evidence="1" type="ORF">HD841_003451</name>
</gene>
<dbReference type="EMBL" id="JACCBY010000006">
    <property type="protein sequence ID" value="NYD91635.1"/>
    <property type="molecule type" value="Genomic_DNA"/>
</dbReference>
<dbReference type="Proteomes" id="UP000517753">
    <property type="component" value="Unassembled WGS sequence"/>
</dbReference>
<sequence>MSGLASLLAAPPEVRAAALSLLDEMSEPLAPRELERTLQAGGLTRSAARRAMHALRHVELIALVPR</sequence>
<reference evidence="1 2" key="1">
    <citation type="submission" date="2020-08" db="EMBL/GenBank/DDBJ databases">
        <title>The Agave Microbiome: Exploring the role of microbial communities in plant adaptations to desert environments.</title>
        <authorList>
            <person name="Partida-Martinez L.P."/>
        </authorList>
    </citation>
    <scope>NUCLEOTIDE SEQUENCE [LARGE SCALE GENOMIC DNA]</scope>
    <source>
        <strain evidence="1 2">AS2.3</strain>
    </source>
</reference>
<protein>
    <submittedName>
        <fullName evidence="1">Uncharacterized protein</fullName>
    </submittedName>
</protein>
<dbReference type="RefSeq" id="WP_179510052.1">
    <property type="nucleotide sequence ID" value="NZ_JACCBY010000006.1"/>
</dbReference>
<organism evidence="1 2">
    <name type="scientific">Sphingomonas melonis</name>
    <dbReference type="NCBI Taxonomy" id="152682"/>
    <lineage>
        <taxon>Bacteria</taxon>
        <taxon>Pseudomonadati</taxon>
        <taxon>Pseudomonadota</taxon>
        <taxon>Alphaproteobacteria</taxon>
        <taxon>Sphingomonadales</taxon>
        <taxon>Sphingomonadaceae</taxon>
        <taxon>Sphingomonas</taxon>
    </lineage>
</organism>
<evidence type="ECO:0000313" key="1">
    <source>
        <dbReference type="EMBL" id="NYD91635.1"/>
    </source>
</evidence>
<evidence type="ECO:0000313" key="2">
    <source>
        <dbReference type="Proteomes" id="UP000517753"/>
    </source>
</evidence>
<keyword evidence="2" id="KW-1185">Reference proteome</keyword>
<comment type="caution">
    <text evidence="1">The sequence shown here is derived from an EMBL/GenBank/DDBJ whole genome shotgun (WGS) entry which is preliminary data.</text>
</comment>
<dbReference type="AlphaFoldDB" id="A0A7Y9FQK5"/>
<name>A0A7Y9FQK5_9SPHN</name>
<accession>A0A7Y9FQK5</accession>